<keyword evidence="3" id="KW-1185">Reference proteome</keyword>
<dbReference type="Proteomes" id="UP000636960">
    <property type="component" value="Unassembled WGS sequence"/>
</dbReference>
<dbReference type="CDD" id="cd05120">
    <property type="entry name" value="APH_ChoK_like"/>
    <property type="match status" value="1"/>
</dbReference>
<dbReference type="InterPro" id="IPR016259">
    <property type="entry name" value="Hygromycin-B_Kinase"/>
</dbReference>
<dbReference type="InterPro" id="IPR002575">
    <property type="entry name" value="Aminoglycoside_PTrfase"/>
</dbReference>
<accession>A0A919K643</accession>
<dbReference type="Gene3D" id="3.90.1200.10">
    <property type="match status" value="1"/>
</dbReference>
<dbReference type="AlphaFoldDB" id="A0A919K643"/>
<evidence type="ECO:0000259" key="1">
    <source>
        <dbReference type="Pfam" id="PF01636"/>
    </source>
</evidence>
<protein>
    <submittedName>
        <fullName evidence="2">Phosphotransferase</fullName>
    </submittedName>
</protein>
<name>A0A919K643_9ACTN</name>
<dbReference type="PANTHER" id="PTHR21310:SF15">
    <property type="entry name" value="AMINOGLYCOSIDE PHOSPHOTRANSFERASE DOMAIN-CONTAINING PROTEIN"/>
    <property type="match status" value="1"/>
</dbReference>
<dbReference type="Pfam" id="PF01636">
    <property type="entry name" value="APH"/>
    <property type="match status" value="1"/>
</dbReference>
<evidence type="ECO:0000313" key="2">
    <source>
        <dbReference type="EMBL" id="GIF00814.1"/>
    </source>
</evidence>
<feature type="domain" description="Aminoglycoside phosphotransferase" evidence="1">
    <location>
        <begin position="44"/>
        <end position="265"/>
    </location>
</feature>
<dbReference type="PIRSF" id="PIRSF000707">
    <property type="entry name" value="Hygromycin-B_kinase"/>
    <property type="match status" value="1"/>
</dbReference>
<sequence length="313" mass="34227">MTGLPPAVTEEAYDAIARDERALRPGVDRLLRELGADSAGAARFASGSLPVYAAGTCVLKLFPQVYAEERQFEAGVLEAVAGRLPIPTPRVHATGERDGWGYVLMDRVAGVPLAVAWRRINVLSRDRLADDLGRAVAALHRVPPPDLDDWWPDGWDAFVAAQRAGCAGRQRALGLPEEWLAGLPAALDVDLGAGPPVLLHTELMRDHLYVEPDPAGGWRYSGLIDFEPAMPGAAEYEFVGAAAFVSEGDARFLGRMLRAYGYRDEDLDEAFRARMMAWSLLHLYSNIPAWLKRLPPPAEPTFRSLAARWFGTG</sequence>
<comment type="caution">
    <text evidence="2">The sequence shown here is derived from an EMBL/GenBank/DDBJ whole genome shotgun (WGS) entry which is preliminary data.</text>
</comment>
<dbReference type="SUPFAM" id="SSF56112">
    <property type="entry name" value="Protein kinase-like (PK-like)"/>
    <property type="match status" value="1"/>
</dbReference>
<dbReference type="InterPro" id="IPR011009">
    <property type="entry name" value="Kinase-like_dom_sf"/>
</dbReference>
<gene>
    <name evidence="2" type="ORF">Ari01nite_82780</name>
</gene>
<dbReference type="PANTHER" id="PTHR21310">
    <property type="entry name" value="AMINOGLYCOSIDE PHOSPHOTRANSFERASE-RELATED-RELATED"/>
    <property type="match status" value="1"/>
</dbReference>
<dbReference type="EMBL" id="BOMV01000091">
    <property type="protein sequence ID" value="GIF00814.1"/>
    <property type="molecule type" value="Genomic_DNA"/>
</dbReference>
<reference evidence="2" key="1">
    <citation type="submission" date="2021-01" db="EMBL/GenBank/DDBJ databases">
        <title>Whole genome shotgun sequence of Actinoplanes rishiriensis NBRC 108556.</title>
        <authorList>
            <person name="Komaki H."/>
            <person name="Tamura T."/>
        </authorList>
    </citation>
    <scope>NUCLEOTIDE SEQUENCE</scope>
    <source>
        <strain evidence="2">NBRC 108556</strain>
    </source>
</reference>
<evidence type="ECO:0000313" key="3">
    <source>
        <dbReference type="Proteomes" id="UP000636960"/>
    </source>
</evidence>
<proteinExistence type="predicted"/>
<organism evidence="2 3">
    <name type="scientific">Paractinoplanes rishiriensis</name>
    <dbReference type="NCBI Taxonomy" id="1050105"/>
    <lineage>
        <taxon>Bacteria</taxon>
        <taxon>Bacillati</taxon>
        <taxon>Actinomycetota</taxon>
        <taxon>Actinomycetes</taxon>
        <taxon>Micromonosporales</taxon>
        <taxon>Micromonosporaceae</taxon>
        <taxon>Paractinoplanes</taxon>
    </lineage>
</organism>
<dbReference type="InterPro" id="IPR051678">
    <property type="entry name" value="AGP_Transferase"/>
</dbReference>